<dbReference type="EMBL" id="CP072800">
    <property type="protein sequence ID" value="QTR48966.1"/>
    <property type="molecule type" value="Genomic_DNA"/>
</dbReference>
<keyword evidence="2" id="KW-1185">Reference proteome</keyword>
<keyword evidence="1" id="KW-0540">Nuclease</keyword>
<keyword evidence="1" id="KW-0255">Endonuclease</keyword>
<keyword evidence="1" id="KW-0378">Hydrolase</keyword>
<evidence type="ECO:0000313" key="2">
    <source>
        <dbReference type="Proteomes" id="UP000672027"/>
    </source>
</evidence>
<sequence>MKMQIPPPQNWQDFESLCWDLWTHIWQDNNTQKNGRAGQPQHGVDIYGTSYTTSKDSCGVQCKGKDIYNNKILTTKELNEEVEKAKNFKPKLHQFIIATTAPKDTKIEQQAREITEKIKITIVFLCMYMGGQILLIN</sequence>
<dbReference type="Proteomes" id="UP000672027">
    <property type="component" value="Chromosome"/>
</dbReference>
<organism evidence="1 2">
    <name type="scientific">Candidatus Thiothrix anitrata</name>
    <dbReference type="NCBI Taxonomy" id="2823902"/>
    <lineage>
        <taxon>Bacteria</taxon>
        <taxon>Pseudomonadati</taxon>
        <taxon>Pseudomonadota</taxon>
        <taxon>Gammaproteobacteria</taxon>
        <taxon>Thiotrichales</taxon>
        <taxon>Thiotrichaceae</taxon>
        <taxon>Thiothrix</taxon>
    </lineage>
</organism>
<evidence type="ECO:0000313" key="1">
    <source>
        <dbReference type="EMBL" id="QTR48966.1"/>
    </source>
</evidence>
<dbReference type="EC" id="3.1.21.-" evidence="1"/>
<proteinExistence type="predicted"/>
<accession>A0ABX7WZV5</accession>
<dbReference type="GO" id="GO:0004519">
    <property type="term" value="F:endonuclease activity"/>
    <property type="evidence" value="ECO:0007669"/>
    <property type="project" value="UniProtKB-KW"/>
</dbReference>
<dbReference type="RefSeq" id="WP_210225834.1">
    <property type="nucleotide sequence ID" value="NZ_CP072800.1"/>
</dbReference>
<name>A0ABX7WZV5_9GAMM</name>
<dbReference type="GO" id="GO:0016787">
    <property type="term" value="F:hydrolase activity"/>
    <property type="evidence" value="ECO:0007669"/>
    <property type="project" value="UniProtKB-KW"/>
</dbReference>
<protein>
    <submittedName>
        <fullName evidence="1">Restriction endonuclease</fullName>
        <ecNumber evidence="1">3.1.21.-</ecNumber>
    </submittedName>
</protein>
<reference evidence="1 2" key="1">
    <citation type="submission" date="2021-04" db="EMBL/GenBank/DDBJ databases">
        <title>Genomics, taxonomy and metabolism of representatives of sulfur bacteria of the genus Thiothrix: Thiothrix fructosivorans QT, Thiothrix unzii A1T and three new species, Thiothrix subterranea sp. nov., Thiothrix litoralis sp. nov. and 'Candidatus Thiothrix anitrata' sp. nov.</title>
        <authorList>
            <person name="Ravin N.V."/>
            <person name="Smolyakov D."/>
            <person name="Rudenko T.S."/>
            <person name="Mardanov A.V."/>
            <person name="Beletsky A.V."/>
            <person name="Markov N.D."/>
            <person name="Fomenkov A.I."/>
            <person name="Roberts R.J."/>
            <person name="Karnachuk O.V."/>
            <person name="Novikov A."/>
            <person name="Grabovich M.Y."/>
        </authorList>
    </citation>
    <scope>NUCLEOTIDE SEQUENCE [LARGE SCALE GENOMIC DNA]</scope>
    <source>
        <strain evidence="1 2">A52</strain>
    </source>
</reference>
<gene>
    <name evidence="1" type="ORF">J8380_11845</name>
</gene>